<evidence type="ECO:0000256" key="5">
    <source>
        <dbReference type="ARBA" id="ARBA00022576"/>
    </source>
</evidence>
<dbReference type="InterPro" id="IPR015424">
    <property type="entry name" value="PyrdxlP-dep_Trfase"/>
</dbReference>
<proteinExistence type="inferred from homology"/>
<keyword evidence="9" id="KW-0028">Amino-acid biosynthesis</keyword>
<dbReference type="AlphaFoldDB" id="A0A1X7AGY6"/>
<dbReference type="EC" id="2.6.1.9" evidence="9"/>
<dbReference type="OrthoDB" id="9813612at2"/>
<dbReference type="UniPathway" id="UPA00031">
    <property type="reaction ID" value="UER00012"/>
</dbReference>
<evidence type="ECO:0000259" key="10">
    <source>
        <dbReference type="Pfam" id="PF00155"/>
    </source>
</evidence>
<evidence type="ECO:0000256" key="6">
    <source>
        <dbReference type="ARBA" id="ARBA00022679"/>
    </source>
</evidence>
<gene>
    <name evidence="11" type="primary">hisC2</name>
    <name evidence="9" type="synonym">hisC</name>
    <name evidence="11" type="ORF">EHSB41UT_01269</name>
</gene>
<evidence type="ECO:0000256" key="1">
    <source>
        <dbReference type="ARBA" id="ARBA00001933"/>
    </source>
</evidence>
<evidence type="ECO:0000256" key="7">
    <source>
        <dbReference type="ARBA" id="ARBA00022898"/>
    </source>
</evidence>
<evidence type="ECO:0000256" key="8">
    <source>
        <dbReference type="ARBA" id="ARBA00047481"/>
    </source>
</evidence>
<keyword evidence="7 9" id="KW-0663">Pyridoxal phosphate</keyword>
<keyword evidence="12" id="KW-1185">Reference proteome</keyword>
<dbReference type="GO" id="GO:0030170">
    <property type="term" value="F:pyridoxal phosphate binding"/>
    <property type="evidence" value="ECO:0007669"/>
    <property type="project" value="InterPro"/>
</dbReference>
<dbReference type="GO" id="GO:0000105">
    <property type="term" value="P:L-histidine biosynthetic process"/>
    <property type="evidence" value="ECO:0007669"/>
    <property type="project" value="UniProtKB-UniRule"/>
</dbReference>
<organism evidence="11 12">
    <name type="scientific">Parendozoicomonas haliclonae</name>
    <dbReference type="NCBI Taxonomy" id="1960125"/>
    <lineage>
        <taxon>Bacteria</taxon>
        <taxon>Pseudomonadati</taxon>
        <taxon>Pseudomonadota</taxon>
        <taxon>Gammaproteobacteria</taxon>
        <taxon>Oceanospirillales</taxon>
        <taxon>Endozoicomonadaceae</taxon>
        <taxon>Parendozoicomonas</taxon>
    </lineage>
</organism>
<dbReference type="EMBL" id="FWPT01000003">
    <property type="protein sequence ID" value="SMA41503.1"/>
    <property type="molecule type" value="Genomic_DNA"/>
</dbReference>
<dbReference type="NCBIfam" id="TIGR01141">
    <property type="entry name" value="hisC"/>
    <property type="match status" value="1"/>
</dbReference>
<sequence>MTAGFDKKALVIKVQGGEVSCDFAQQTTPGVSRLKPYQPGKPISELARELGLDEKAIVKLASNENPLGPSEKVVATLQSECADLARYPDGSGYQLKQALAAKLSVDPQGITLGNGSNDVLDLIVRAWVSPGDEVVFSEHAFAVYPISTLAASGQPVQVPAKDYGHDLVAMAAAITDKTRVVFIANPNNPTGNWLDRDALKTFLQSVPERVLVVLDEAYCEYIDHPDYPNGLDWLADYPNLVVTRTFSKIYGLASLRVGYSVSSVAIAEVLNRVRQPFNVNSFALAAAVAALADEDYVARSKAMNTDGLRQLEQGLDVLGLSYIPSLGNFITFDTGHNGEQVYQTLLKRGVIVRPVTGYGLPAHLRVSVGTPEENQAFLDALPAALSEVAAL</sequence>
<reference evidence="11 12" key="1">
    <citation type="submission" date="2017-03" db="EMBL/GenBank/DDBJ databases">
        <authorList>
            <person name="Afonso C.L."/>
            <person name="Miller P.J."/>
            <person name="Scott M.A."/>
            <person name="Spackman E."/>
            <person name="Goraichik I."/>
            <person name="Dimitrov K.M."/>
            <person name="Suarez D.L."/>
            <person name="Swayne D.E."/>
        </authorList>
    </citation>
    <scope>NUCLEOTIDE SEQUENCE [LARGE SCALE GENOMIC DNA]</scope>
    <source>
        <strain evidence="11">SB41UT1</strain>
    </source>
</reference>
<evidence type="ECO:0000256" key="3">
    <source>
        <dbReference type="ARBA" id="ARBA00007970"/>
    </source>
</evidence>
<dbReference type="CDD" id="cd00609">
    <property type="entry name" value="AAT_like"/>
    <property type="match status" value="1"/>
</dbReference>
<keyword evidence="5 9" id="KW-0032">Aminotransferase</keyword>
<accession>A0A1X7AGY6</accession>
<dbReference type="PANTHER" id="PTHR43643:SF3">
    <property type="entry name" value="HISTIDINOL-PHOSPHATE AMINOTRANSFERASE"/>
    <property type="match status" value="1"/>
</dbReference>
<evidence type="ECO:0000313" key="11">
    <source>
        <dbReference type="EMBL" id="SMA41503.1"/>
    </source>
</evidence>
<dbReference type="InterPro" id="IPR050106">
    <property type="entry name" value="HistidinolP_aminotransfase"/>
</dbReference>
<name>A0A1X7AGY6_9GAMM</name>
<dbReference type="Proteomes" id="UP000196573">
    <property type="component" value="Unassembled WGS sequence"/>
</dbReference>
<dbReference type="Gene3D" id="3.90.1150.10">
    <property type="entry name" value="Aspartate Aminotransferase, domain 1"/>
    <property type="match status" value="1"/>
</dbReference>
<comment type="catalytic activity">
    <reaction evidence="8 9">
        <text>L-histidinol phosphate + 2-oxoglutarate = 3-(imidazol-4-yl)-2-oxopropyl phosphate + L-glutamate</text>
        <dbReference type="Rhea" id="RHEA:23744"/>
        <dbReference type="ChEBI" id="CHEBI:16810"/>
        <dbReference type="ChEBI" id="CHEBI:29985"/>
        <dbReference type="ChEBI" id="CHEBI:57766"/>
        <dbReference type="ChEBI" id="CHEBI:57980"/>
        <dbReference type="EC" id="2.6.1.9"/>
    </reaction>
</comment>
<keyword evidence="9" id="KW-0368">Histidine biosynthesis</keyword>
<keyword evidence="6 9" id="KW-0808">Transferase</keyword>
<comment type="similarity">
    <text evidence="3 9">Belongs to the class-II pyridoxal-phosphate-dependent aminotransferase family. Histidinol-phosphate aminotransferase subfamily.</text>
</comment>
<evidence type="ECO:0000256" key="2">
    <source>
        <dbReference type="ARBA" id="ARBA00005011"/>
    </source>
</evidence>
<feature type="domain" description="Aminotransferase class I/classII large" evidence="10">
    <location>
        <begin position="57"/>
        <end position="381"/>
    </location>
</feature>
<evidence type="ECO:0000313" key="12">
    <source>
        <dbReference type="Proteomes" id="UP000196573"/>
    </source>
</evidence>
<feature type="modified residue" description="N6-(pyridoxal phosphate)lysine" evidence="9">
    <location>
        <position position="248"/>
    </location>
</feature>
<dbReference type="InterPro" id="IPR015422">
    <property type="entry name" value="PyrdxlP-dep_Trfase_small"/>
</dbReference>
<comment type="pathway">
    <text evidence="2 9">Amino-acid biosynthesis; L-histidine biosynthesis; L-histidine from 5-phospho-alpha-D-ribose 1-diphosphate: step 7/9.</text>
</comment>
<evidence type="ECO:0000256" key="4">
    <source>
        <dbReference type="ARBA" id="ARBA00011738"/>
    </source>
</evidence>
<dbReference type="HAMAP" id="MF_01023">
    <property type="entry name" value="HisC_aminotrans_2"/>
    <property type="match status" value="1"/>
</dbReference>
<dbReference type="GO" id="GO:0004400">
    <property type="term" value="F:histidinol-phosphate transaminase activity"/>
    <property type="evidence" value="ECO:0007669"/>
    <property type="project" value="UniProtKB-UniRule"/>
</dbReference>
<comment type="subunit">
    <text evidence="4 9">Homodimer.</text>
</comment>
<dbReference type="SUPFAM" id="SSF53383">
    <property type="entry name" value="PLP-dependent transferases"/>
    <property type="match status" value="1"/>
</dbReference>
<dbReference type="Gene3D" id="3.40.640.10">
    <property type="entry name" value="Type I PLP-dependent aspartate aminotransferase-like (Major domain)"/>
    <property type="match status" value="1"/>
</dbReference>
<dbReference type="InterPro" id="IPR004839">
    <property type="entry name" value="Aminotransferase_I/II_large"/>
</dbReference>
<evidence type="ECO:0000256" key="9">
    <source>
        <dbReference type="HAMAP-Rule" id="MF_01023"/>
    </source>
</evidence>
<comment type="cofactor">
    <cofactor evidence="1 9">
        <name>pyridoxal 5'-phosphate</name>
        <dbReference type="ChEBI" id="CHEBI:597326"/>
    </cofactor>
</comment>
<dbReference type="Pfam" id="PF00155">
    <property type="entry name" value="Aminotran_1_2"/>
    <property type="match status" value="1"/>
</dbReference>
<protein>
    <recommendedName>
        <fullName evidence="9">Histidinol-phosphate aminotransferase</fullName>
        <ecNumber evidence="9">2.6.1.9</ecNumber>
    </recommendedName>
    <alternativeName>
        <fullName evidence="9">Imidazole acetol-phosphate transaminase</fullName>
    </alternativeName>
</protein>
<dbReference type="PANTHER" id="PTHR43643">
    <property type="entry name" value="HISTIDINOL-PHOSPHATE AMINOTRANSFERASE 2"/>
    <property type="match status" value="1"/>
</dbReference>
<dbReference type="InterPro" id="IPR015421">
    <property type="entry name" value="PyrdxlP-dep_Trfase_major"/>
</dbReference>
<dbReference type="InterPro" id="IPR005861">
    <property type="entry name" value="HisP_aminotrans"/>
</dbReference>